<protein>
    <submittedName>
        <fullName evidence="1">Uncharacterized protein</fullName>
    </submittedName>
</protein>
<dbReference type="EMBL" id="BJXW01000029">
    <property type="protein sequence ID" value="GEN32125.1"/>
    <property type="molecule type" value="Genomic_DNA"/>
</dbReference>
<dbReference type="PROSITE" id="PS51257">
    <property type="entry name" value="PROKAR_LIPOPROTEIN"/>
    <property type="match status" value="1"/>
</dbReference>
<sequence>MRVIASLGVISIYLIFLVSCNGKDATYQIAGKDPIILVHQLEGAMEAHVEGELFYDSESKTLLLKNSVETGSEYSTPIWPKGTKPFVENGQHGVEIPDYGKIVEGELVLASGGGIEKAELSELDLPKNYLESDDILVISKIIK</sequence>
<gene>
    <name evidence="1" type="ORF">CQU01_23630</name>
</gene>
<dbReference type="OrthoDB" id="2967596at2"/>
<reference evidence="1 2" key="1">
    <citation type="submission" date="2019-07" db="EMBL/GenBank/DDBJ databases">
        <title>Whole genome shotgun sequence of Cerasibacillus quisquiliarum NBRC 102429.</title>
        <authorList>
            <person name="Hosoyama A."/>
            <person name="Uohara A."/>
            <person name="Ohji S."/>
            <person name="Ichikawa N."/>
        </authorList>
    </citation>
    <scope>NUCLEOTIDE SEQUENCE [LARGE SCALE GENOMIC DNA]</scope>
    <source>
        <strain evidence="1 2">NBRC 102429</strain>
    </source>
</reference>
<dbReference type="Proteomes" id="UP000321491">
    <property type="component" value="Unassembled WGS sequence"/>
</dbReference>
<name>A0A511UZP7_9BACI</name>
<accession>A0A511UZP7</accession>
<keyword evidence="2" id="KW-1185">Reference proteome</keyword>
<proteinExistence type="predicted"/>
<evidence type="ECO:0000313" key="2">
    <source>
        <dbReference type="Proteomes" id="UP000321491"/>
    </source>
</evidence>
<dbReference type="AlphaFoldDB" id="A0A511UZP7"/>
<evidence type="ECO:0000313" key="1">
    <source>
        <dbReference type="EMBL" id="GEN32125.1"/>
    </source>
</evidence>
<comment type="caution">
    <text evidence="1">The sequence shown here is derived from an EMBL/GenBank/DDBJ whole genome shotgun (WGS) entry which is preliminary data.</text>
</comment>
<organism evidence="1 2">
    <name type="scientific">Cerasibacillus quisquiliarum</name>
    <dbReference type="NCBI Taxonomy" id="227865"/>
    <lineage>
        <taxon>Bacteria</taxon>
        <taxon>Bacillati</taxon>
        <taxon>Bacillota</taxon>
        <taxon>Bacilli</taxon>
        <taxon>Bacillales</taxon>
        <taxon>Bacillaceae</taxon>
        <taxon>Cerasibacillus</taxon>
    </lineage>
</organism>
<dbReference type="RefSeq" id="WP_146938489.1">
    <property type="nucleotide sequence ID" value="NZ_BJXW01000029.1"/>
</dbReference>